<gene>
    <name evidence="1" type="ORF">M409DRAFT_69512</name>
</gene>
<dbReference type="Proteomes" id="UP000799537">
    <property type="component" value="Unassembled WGS sequence"/>
</dbReference>
<dbReference type="RefSeq" id="XP_033662582.1">
    <property type="nucleotide sequence ID" value="XM_033818324.1"/>
</dbReference>
<dbReference type="InterPro" id="IPR013785">
    <property type="entry name" value="Aldolase_TIM"/>
</dbReference>
<dbReference type="Gene3D" id="3.20.20.70">
    <property type="entry name" value="Aldolase class I"/>
    <property type="match status" value="1"/>
</dbReference>
<organism evidence="1 2">
    <name type="scientific">Zasmidium cellare ATCC 36951</name>
    <dbReference type="NCBI Taxonomy" id="1080233"/>
    <lineage>
        <taxon>Eukaryota</taxon>
        <taxon>Fungi</taxon>
        <taxon>Dikarya</taxon>
        <taxon>Ascomycota</taxon>
        <taxon>Pezizomycotina</taxon>
        <taxon>Dothideomycetes</taxon>
        <taxon>Dothideomycetidae</taxon>
        <taxon>Mycosphaerellales</taxon>
        <taxon>Mycosphaerellaceae</taxon>
        <taxon>Zasmidium</taxon>
    </lineage>
</organism>
<dbReference type="InterPro" id="IPR002220">
    <property type="entry name" value="DapA-like"/>
</dbReference>
<dbReference type="SUPFAM" id="SSF51569">
    <property type="entry name" value="Aldolase"/>
    <property type="match status" value="1"/>
</dbReference>
<proteinExistence type="predicted"/>
<dbReference type="PANTHER" id="PTHR12128">
    <property type="entry name" value="DIHYDRODIPICOLINATE SYNTHASE"/>
    <property type="match status" value="1"/>
</dbReference>
<dbReference type="SMART" id="SM01130">
    <property type="entry name" value="DHDPS"/>
    <property type="match status" value="1"/>
</dbReference>
<name>A0A6A6C437_ZASCE</name>
<sequence>MTTNGTASTSSKVPPAGIWAPAVTFFDHDKDELDLVSQAKYYKYLSQHLTGLVILGTNAETFMLTRDERAQLLKTAREAVGPDYPIMAGVGGHSTRQVLEFIQDAVAAKADYVLVLPCAYFGKQTTASVITNFYDEVAQKSPLPIVIYNFPGVCNGIDIDSDVMTNLANRHKNIVGTKLTCASVGKITRLAATFPSTEFATYGGQSDFLIGGLAVGSAGCIAAFANIFPKTISRIYSLYKSGQVDEAMKLHRIAANAESFSKAGIANTKFAASVTSARYAGIEDAERKLLPRRPYEGPSEKVKGEIRGKMAEMIGIEEAL</sequence>
<dbReference type="PRINTS" id="PR00146">
    <property type="entry name" value="DHPICSNTHASE"/>
</dbReference>
<dbReference type="EMBL" id="ML993617">
    <property type="protein sequence ID" value="KAF2161693.1"/>
    <property type="molecule type" value="Genomic_DNA"/>
</dbReference>
<reference evidence="1" key="1">
    <citation type="journal article" date="2020" name="Stud. Mycol.">
        <title>101 Dothideomycetes genomes: a test case for predicting lifestyles and emergence of pathogens.</title>
        <authorList>
            <person name="Haridas S."/>
            <person name="Albert R."/>
            <person name="Binder M."/>
            <person name="Bloem J."/>
            <person name="Labutti K."/>
            <person name="Salamov A."/>
            <person name="Andreopoulos B."/>
            <person name="Baker S."/>
            <person name="Barry K."/>
            <person name="Bills G."/>
            <person name="Bluhm B."/>
            <person name="Cannon C."/>
            <person name="Castanera R."/>
            <person name="Culley D."/>
            <person name="Daum C."/>
            <person name="Ezra D."/>
            <person name="Gonzalez J."/>
            <person name="Henrissat B."/>
            <person name="Kuo A."/>
            <person name="Liang C."/>
            <person name="Lipzen A."/>
            <person name="Lutzoni F."/>
            <person name="Magnuson J."/>
            <person name="Mondo S."/>
            <person name="Nolan M."/>
            <person name="Ohm R."/>
            <person name="Pangilinan J."/>
            <person name="Park H.-J."/>
            <person name="Ramirez L."/>
            <person name="Alfaro M."/>
            <person name="Sun H."/>
            <person name="Tritt A."/>
            <person name="Yoshinaga Y."/>
            <person name="Zwiers L.-H."/>
            <person name="Turgeon B."/>
            <person name="Goodwin S."/>
            <person name="Spatafora J."/>
            <person name="Crous P."/>
            <person name="Grigoriev I."/>
        </authorList>
    </citation>
    <scope>NUCLEOTIDE SEQUENCE</scope>
    <source>
        <strain evidence="1">ATCC 36951</strain>
    </source>
</reference>
<dbReference type="OrthoDB" id="191315at2759"/>
<dbReference type="GeneID" id="54571596"/>
<dbReference type="AlphaFoldDB" id="A0A6A6C437"/>
<dbReference type="Pfam" id="PF00701">
    <property type="entry name" value="DHDPS"/>
    <property type="match status" value="1"/>
</dbReference>
<evidence type="ECO:0000313" key="2">
    <source>
        <dbReference type="Proteomes" id="UP000799537"/>
    </source>
</evidence>
<dbReference type="PANTHER" id="PTHR12128:SF47">
    <property type="entry name" value="DIHYDRODIPICOLINATE SYNTHASE-RELATED"/>
    <property type="match status" value="1"/>
</dbReference>
<evidence type="ECO:0000313" key="1">
    <source>
        <dbReference type="EMBL" id="KAF2161693.1"/>
    </source>
</evidence>
<dbReference type="GO" id="GO:0008840">
    <property type="term" value="F:4-hydroxy-tetrahydrodipicolinate synthase activity"/>
    <property type="evidence" value="ECO:0007669"/>
    <property type="project" value="TreeGrafter"/>
</dbReference>
<dbReference type="CDD" id="cd00408">
    <property type="entry name" value="DHDPS-like"/>
    <property type="match status" value="1"/>
</dbReference>
<keyword evidence="2" id="KW-1185">Reference proteome</keyword>
<accession>A0A6A6C437</accession>
<protein>
    <recommendedName>
        <fullName evidence="3">4-hydroxy-2-oxoglutarate aldolase, mitochondrial</fullName>
    </recommendedName>
</protein>
<evidence type="ECO:0008006" key="3">
    <source>
        <dbReference type="Google" id="ProtNLM"/>
    </source>
</evidence>